<proteinExistence type="predicted"/>
<keyword evidence="1" id="KW-1133">Transmembrane helix</keyword>
<dbReference type="AlphaFoldDB" id="A0A918GTB0"/>
<sequence>MAVGEGWSVTPFLNELGKKLAERWLSRLVVPGLLLVAAVVVAVRLGHGSALDLAGARAWGEAVAVTVSRWSGLVQAGALIAVLVASAVVGVGVGAMAELVARPLWFGSWPGWLGRRGVARRVGRWWRWQDEVVRLRKKVPLDQRSPEVDRELARLSARRDRVSLAEPVRPTFTGDRLAATATRVGNQYGVDLVSVWMRLWVVLPEDVRAELRTARARLDSAVALSVWAAAYAVLACWWWPAAPVAVGAWATAWRRIRRAVVDHTELVEAVADVHLPKLAATLGLAPADTPMDHDIGARLNRLVRKGA</sequence>
<keyword evidence="1" id="KW-0812">Transmembrane</keyword>
<evidence type="ECO:0000313" key="2">
    <source>
        <dbReference type="EMBL" id="GGS58292.1"/>
    </source>
</evidence>
<accession>A0A918GTB0</accession>
<organism evidence="2 3">
    <name type="scientific">Actinokineospora fastidiosa</name>
    <dbReference type="NCBI Taxonomy" id="1816"/>
    <lineage>
        <taxon>Bacteria</taxon>
        <taxon>Bacillati</taxon>
        <taxon>Actinomycetota</taxon>
        <taxon>Actinomycetes</taxon>
        <taxon>Pseudonocardiales</taxon>
        <taxon>Pseudonocardiaceae</taxon>
        <taxon>Actinokineospora</taxon>
    </lineage>
</organism>
<evidence type="ECO:0000313" key="3">
    <source>
        <dbReference type="Proteomes" id="UP000660680"/>
    </source>
</evidence>
<dbReference type="EMBL" id="BMRB01000010">
    <property type="protein sequence ID" value="GGS58292.1"/>
    <property type="molecule type" value="Genomic_DNA"/>
</dbReference>
<evidence type="ECO:0008006" key="4">
    <source>
        <dbReference type="Google" id="ProtNLM"/>
    </source>
</evidence>
<feature type="transmembrane region" description="Helical" evidence="1">
    <location>
        <begin position="78"/>
        <end position="101"/>
    </location>
</feature>
<name>A0A918GTB0_9PSEU</name>
<comment type="caution">
    <text evidence="2">The sequence shown here is derived from an EMBL/GenBank/DDBJ whole genome shotgun (WGS) entry which is preliminary data.</text>
</comment>
<evidence type="ECO:0000256" key="1">
    <source>
        <dbReference type="SAM" id="Phobius"/>
    </source>
</evidence>
<protein>
    <recommendedName>
        <fullName evidence="4">Vegetative cell wall protein gp1</fullName>
    </recommendedName>
</protein>
<reference evidence="2" key="2">
    <citation type="submission" date="2020-09" db="EMBL/GenBank/DDBJ databases">
        <authorList>
            <person name="Sun Q."/>
            <person name="Ohkuma M."/>
        </authorList>
    </citation>
    <scope>NUCLEOTIDE SEQUENCE</scope>
    <source>
        <strain evidence="2">JCM 3276</strain>
    </source>
</reference>
<feature type="transmembrane region" description="Helical" evidence="1">
    <location>
        <begin position="24"/>
        <end position="43"/>
    </location>
</feature>
<feature type="transmembrane region" description="Helical" evidence="1">
    <location>
        <begin position="221"/>
        <end position="240"/>
    </location>
</feature>
<gene>
    <name evidence="2" type="ORF">GCM10010171_61550</name>
</gene>
<reference evidence="2" key="1">
    <citation type="journal article" date="2014" name="Int. J. Syst. Evol. Microbiol.">
        <title>Complete genome sequence of Corynebacterium casei LMG S-19264T (=DSM 44701T), isolated from a smear-ripened cheese.</title>
        <authorList>
            <consortium name="US DOE Joint Genome Institute (JGI-PGF)"/>
            <person name="Walter F."/>
            <person name="Albersmeier A."/>
            <person name="Kalinowski J."/>
            <person name="Ruckert C."/>
        </authorList>
    </citation>
    <scope>NUCLEOTIDE SEQUENCE</scope>
    <source>
        <strain evidence="2">JCM 3276</strain>
    </source>
</reference>
<keyword evidence="3" id="KW-1185">Reference proteome</keyword>
<keyword evidence="1" id="KW-0472">Membrane</keyword>
<dbReference type="Proteomes" id="UP000660680">
    <property type="component" value="Unassembled WGS sequence"/>
</dbReference>